<protein>
    <recommendedName>
        <fullName evidence="5">Transposase</fullName>
    </recommendedName>
</protein>
<evidence type="ECO:0000313" key="4">
    <source>
        <dbReference type="Proteomes" id="UP001632038"/>
    </source>
</evidence>
<keyword evidence="4" id="KW-1185">Reference proteome</keyword>
<gene>
    <name evidence="3" type="ORF">CASFOL_037017</name>
</gene>
<dbReference type="Pfam" id="PF13952">
    <property type="entry name" value="DUF4216"/>
    <property type="match status" value="1"/>
</dbReference>
<organism evidence="3 4">
    <name type="scientific">Castilleja foliolosa</name>
    <dbReference type="NCBI Taxonomy" id="1961234"/>
    <lineage>
        <taxon>Eukaryota</taxon>
        <taxon>Viridiplantae</taxon>
        <taxon>Streptophyta</taxon>
        <taxon>Embryophyta</taxon>
        <taxon>Tracheophyta</taxon>
        <taxon>Spermatophyta</taxon>
        <taxon>Magnoliopsida</taxon>
        <taxon>eudicotyledons</taxon>
        <taxon>Gunneridae</taxon>
        <taxon>Pentapetalae</taxon>
        <taxon>asterids</taxon>
        <taxon>lamiids</taxon>
        <taxon>Lamiales</taxon>
        <taxon>Orobanchaceae</taxon>
        <taxon>Pedicularideae</taxon>
        <taxon>Castillejinae</taxon>
        <taxon>Castilleja</taxon>
    </lineage>
</organism>
<evidence type="ECO:0000313" key="3">
    <source>
        <dbReference type="EMBL" id="KAL3619447.1"/>
    </source>
</evidence>
<dbReference type="Proteomes" id="UP001632038">
    <property type="component" value="Unassembled WGS sequence"/>
</dbReference>
<sequence length="501" mass="57634">MRLELAPQERGKGYYLPPACFTLTKLEKKIFCECLYGIKVPSGYCSNIKNYVSLKDHKLVGMKSHDCHILMQHLLPVAIRGILPNHVRHAITRLCFFFNAISSKVIDPEKLDELQREVVVTLCQMEMYFPPSFFDIMVHLVVHLVREIKICGPVFLHYMWPYERHMGYLKSKVKNRGRPEGSIIRGVIDEEVLEFCTPYLPNTDHLGLPKSRHEGRLQGVGTIGRNFLKNIEDELVAKAHLLVLQHLQIVHPYLIEHQKILKSRNPLRTPEWLTQEHNRTFASWLKDLFFSKSSILSNDVGSELKWLAYGPKTPINSYEGYDINGYTFYTSRQDAKSVLQNSGVTLVASSFDYSSASNNNPSQSQMSYYGRIEEIWELDYVEFKFGLFRCKWVDNRRGVRHDDMGFTLVDFSRCGYQNDPFILASQAEQVFYVEDCSDRKWSVVVPTGKKLVGHDEQVELDELVDEMPSFSIGIPPVDVQSDHGEDDLPFVSTHSEGLLIT</sequence>
<dbReference type="EMBL" id="JAVIJP010000069">
    <property type="protein sequence ID" value="KAL3619447.1"/>
    <property type="molecule type" value="Genomic_DNA"/>
</dbReference>
<name>A0ABD3BQA2_9LAMI</name>
<dbReference type="InterPro" id="IPR025312">
    <property type="entry name" value="DUF4216"/>
</dbReference>
<dbReference type="PANTHER" id="PTHR48258:SF9">
    <property type="entry name" value="OS01G0348150 PROTEIN"/>
    <property type="match status" value="1"/>
</dbReference>
<dbReference type="InterPro" id="IPR025452">
    <property type="entry name" value="DUF4218"/>
</dbReference>
<feature type="domain" description="DUF4216" evidence="1">
    <location>
        <begin position="376"/>
        <end position="444"/>
    </location>
</feature>
<reference evidence="4" key="1">
    <citation type="journal article" date="2024" name="IScience">
        <title>Strigolactones Initiate the Formation of Haustorium-like Structures in Castilleja.</title>
        <authorList>
            <person name="Buerger M."/>
            <person name="Peterson D."/>
            <person name="Chory J."/>
        </authorList>
    </citation>
    <scope>NUCLEOTIDE SEQUENCE [LARGE SCALE GENOMIC DNA]</scope>
</reference>
<evidence type="ECO:0008006" key="5">
    <source>
        <dbReference type="Google" id="ProtNLM"/>
    </source>
</evidence>
<evidence type="ECO:0000259" key="1">
    <source>
        <dbReference type="Pfam" id="PF13952"/>
    </source>
</evidence>
<accession>A0ABD3BQA2</accession>
<comment type="caution">
    <text evidence="3">The sequence shown here is derived from an EMBL/GenBank/DDBJ whole genome shotgun (WGS) entry which is preliminary data.</text>
</comment>
<dbReference type="PANTHER" id="PTHR48258">
    <property type="entry name" value="DUF4218 DOMAIN-CONTAINING PROTEIN-RELATED"/>
    <property type="match status" value="1"/>
</dbReference>
<proteinExistence type="predicted"/>
<evidence type="ECO:0000259" key="2">
    <source>
        <dbReference type="Pfam" id="PF13960"/>
    </source>
</evidence>
<dbReference type="Pfam" id="PF13960">
    <property type="entry name" value="DUF4218"/>
    <property type="match status" value="1"/>
</dbReference>
<feature type="domain" description="DUF4218" evidence="2">
    <location>
        <begin position="101"/>
        <end position="204"/>
    </location>
</feature>
<dbReference type="AlphaFoldDB" id="A0ABD3BQA2"/>